<dbReference type="PROSITE" id="PS50096">
    <property type="entry name" value="IQ"/>
    <property type="match status" value="2"/>
</dbReference>
<evidence type="ECO:0000256" key="2">
    <source>
        <dbReference type="ARBA" id="ARBA00024341"/>
    </source>
</evidence>
<dbReference type="Pfam" id="PF13178">
    <property type="entry name" value="DUF4005"/>
    <property type="match status" value="1"/>
</dbReference>
<feature type="compositionally biased region" description="Pro residues" evidence="4">
    <location>
        <begin position="119"/>
        <end position="128"/>
    </location>
</feature>
<dbReference type="AlphaFoldDB" id="A0A921Q8I5"/>
<proteinExistence type="inferred from homology"/>
<name>A0A921Q8I5_SORBI</name>
<feature type="domain" description="DUF4005" evidence="5">
    <location>
        <begin position="456"/>
        <end position="498"/>
    </location>
</feature>
<dbReference type="InterPro" id="IPR000048">
    <property type="entry name" value="IQ_motif_EF-hand-BS"/>
</dbReference>
<accession>A0A921Q8I5</accession>
<feature type="compositionally biased region" description="Low complexity" evidence="4">
    <location>
        <begin position="373"/>
        <end position="382"/>
    </location>
</feature>
<feature type="region of interest" description="Disordered" evidence="4">
    <location>
        <begin position="99"/>
        <end position="139"/>
    </location>
</feature>
<dbReference type="SMART" id="SM00015">
    <property type="entry name" value="IQ"/>
    <property type="match status" value="2"/>
</dbReference>
<protein>
    <recommendedName>
        <fullName evidence="5">DUF4005 domain-containing protein</fullName>
    </recommendedName>
</protein>
<reference evidence="6" key="2">
    <citation type="submission" date="2020-10" db="EMBL/GenBank/DDBJ databases">
        <authorList>
            <person name="Cooper E.A."/>
            <person name="Brenton Z.W."/>
            <person name="Flinn B.S."/>
            <person name="Jenkins J."/>
            <person name="Shu S."/>
            <person name="Flowers D."/>
            <person name="Luo F."/>
            <person name="Wang Y."/>
            <person name="Xia P."/>
            <person name="Barry K."/>
            <person name="Daum C."/>
            <person name="Lipzen A."/>
            <person name="Yoshinaga Y."/>
            <person name="Schmutz J."/>
            <person name="Saski C."/>
            <person name="Vermerris W."/>
            <person name="Kresovich S."/>
        </authorList>
    </citation>
    <scope>NUCLEOTIDE SEQUENCE</scope>
</reference>
<dbReference type="PANTHER" id="PTHR32295:SF262">
    <property type="entry name" value="OS05G0187500 PROTEIN"/>
    <property type="match status" value="1"/>
</dbReference>
<sequence length="577" mass="60830">MVRPLTSPHLTVVGSWRRLSRSPLHSPFLFPPRGHSHASPWPPPSLVFPSLIQKLTTATLTAAVSSPSARPTRPPASCCQVRPAMGKAARWFRSFLGGKKEQQATKDHRRRQQQQQQDQPPPPPPPPATTAKRWSFGKSSRDSAEAAAAVVSAGAGNAAIARAAEAAWLRSAACAETDREREQSKHAIAVAAATAAAADAAVAAAQAAVAVVRLTNKGRAPPGVLATAGGGRAAAAAVRIQTAFRGFLAKKALRALKALVKLQALVRGYLVRRQAAATLQSMQALVRAQAAVRARRAAAAALSQSHLHHHHHPPPVRPRYSLQERYADDTRSEHGVAAYSSRRLSASVESSSYGGYDRSPKIVEVDPGRPKSRSSSSRRASSPLLDAAGGSSGGEDWCAANPASSSPLPCYLSAAGGPPRIAVPTSRQFPDYDWCALEKARPATAQSTPRYLLPATPTKSVAGNSPSLHGCPNYMSSTQASEAKVRSQSAPKQRPELACCAGGGGGGARKRVPLSEVVVVESSRASLSGVVGMQRGCGGARAQEAFSFRAAVVGRMDRSLEVAGIENDRQAFLQRRW</sequence>
<feature type="compositionally biased region" description="Basic and acidic residues" evidence="4">
    <location>
        <begin position="358"/>
        <end position="369"/>
    </location>
</feature>
<dbReference type="EMBL" id="CM027688">
    <property type="protein sequence ID" value="KAG0517262.1"/>
    <property type="molecule type" value="Genomic_DNA"/>
</dbReference>
<evidence type="ECO:0000256" key="4">
    <source>
        <dbReference type="SAM" id="MobiDB-lite"/>
    </source>
</evidence>
<dbReference type="PANTHER" id="PTHR32295">
    <property type="entry name" value="IQ-DOMAIN 5-RELATED"/>
    <property type="match status" value="1"/>
</dbReference>
<dbReference type="Pfam" id="PF00612">
    <property type="entry name" value="IQ"/>
    <property type="match status" value="2"/>
</dbReference>
<evidence type="ECO:0000313" key="7">
    <source>
        <dbReference type="Proteomes" id="UP000807115"/>
    </source>
</evidence>
<feature type="region of interest" description="Disordered" evidence="4">
    <location>
        <begin position="350"/>
        <end position="393"/>
    </location>
</feature>
<evidence type="ECO:0000259" key="5">
    <source>
        <dbReference type="Pfam" id="PF13178"/>
    </source>
</evidence>
<comment type="subunit">
    <text evidence="3">Binds to multiple calmodulin (CaM) in the presence of Ca(2+) and CaM-like proteins.</text>
</comment>
<keyword evidence="1" id="KW-0112">Calmodulin-binding</keyword>
<evidence type="ECO:0000256" key="1">
    <source>
        <dbReference type="ARBA" id="ARBA00022860"/>
    </source>
</evidence>
<dbReference type="Gene3D" id="1.20.5.190">
    <property type="match status" value="1"/>
</dbReference>
<dbReference type="InterPro" id="IPR025064">
    <property type="entry name" value="DUF4005"/>
</dbReference>
<comment type="caution">
    <text evidence="6">The sequence shown here is derived from an EMBL/GenBank/DDBJ whole genome shotgun (WGS) entry which is preliminary data.</text>
</comment>
<gene>
    <name evidence="6" type="ORF">BDA96_09G073900</name>
</gene>
<dbReference type="Proteomes" id="UP000807115">
    <property type="component" value="Chromosome 9"/>
</dbReference>
<reference evidence="6" key="1">
    <citation type="journal article" date="2019" name="BMC Genomics">
        <title>A new reference genome for Sorghum bicolor reveals high levels of sequence similarity between sweet and grain genotypes: implications for the genetics of sugar metabolism.</title>
        <authorList>
            <person name="Cooper E.A."/>
            <person name="Brenton Z.W."/>
            <person name="Flinn B.S."/>
            <person name="Jenkins J."/>
            <person name="Shu S."/>
            <person name="Flowers D."/>
            <person name="Luo F."/>
            <person name="Wang Y."/>
            <person name="Xia P."/>
            <person name="Barry K."/>
            <person name="Daum C."/>
            <person name="Lipzen A."/>
            <person name="Yoshinaga Y."/>
            <person name="Schmutz J."/>
            <person name="Saski C."/>
            <person name="Vermerris W."/>
            <person name="Kresovich S."/>
        </authorList>
    </citation>
    <scope>NUCLEOTIDE SEQUENCE</scope>
</reference>
<comment type="similarity">
    <text evidence="2">Belongs to the IQD family.</text>
</comment>
<evidence type="ECO:0000256" key="3">
    <source>
        <dbReference type="ARBA" id="ARBA00024378"/>
    </source>
</evidence>
<evidence type="ECO:0000313" key="6">
    <source>
        <dbReference type="EMBL" id="KAG0517262.1"/>
    </source>
</evidence>
<organism evidence="6 7">
    <name type="scientific">Sorghum bicolor</name>
    <name type="common">Sorghum</name>
    <name type="synonym">Sorghum vulgare</name>
    <dbReference type="NCBI Taxonomy" id="4558"/>
    <lineage>
        <taxon>Eukaryota</taxon>
        <taxon>Viridiplantae</taxon>
        <taxon>Streptophyta</taxon>
        <taxon>Embryophyta</taxon>
        <taxon>Tracheophyta</taxon>
        <taxon>Spermatophyta</taxon>
        <taxon>Magnoliopsida</taxon>
        <taxon>Liliopsida</taxon>
        <taxon>Poales</taxon>
        <taxon>Poaceae</taxon>
        <taxon>PACMAD clade</taxon>
        <taxon>Panicoideae</taxon>
        <taxon>Andropogonodae</taxon>
        <taxon>Andropogoneae</taxon>
        <taxon>Sorghinae</taxon>
        <taxon>Sorghum</taxon>
    </lineage>
</organism>
<dbReference type="GO" id="GO:0005516">
    <property type="term" value="F:calmodulin binding"/>
    <property type="evidence" value="ECO:0007669"/>
    <property type="project" value="UniProtKB-KW"/>
</dbReference>